<accession>H3KBH9</accession>
<name>H3KBH9_9BURK</name>
<dbReference type="PANTHER" id="PTHR34614">
    <property type="match status" value="1"/>
</dbReference>
<dbReference type="PANTHER" id="PTHR34614:SF2">
    <property type="entry name" value="TRANSPOSASE IS4-LIKE DOMAIN-CONTAINING PROTEIN"/>
    <property type="match status" value="1"/>
</dbReference>
<feature type="domain" description="Transposase IS4-like" evidence="1">
    <location>
        <begin position="130"/>
        <end position="396"/>
    </location>
</feature>
<dbReference type="NCBIfam" id="NF033559">
    <property type="entry name" value="transpos_IS1634"/>
    <property type="match status" value="1"/>
</dbReference>
<dbReference type="InterPro" id="IPR012337">
    <property type="entry name" value="RNaseH-like_sf"/>
</dbReference>
<proteinExistence type="predicted"/>
<gene>
    <name evidence="2" type="ORF">HMPREF9440_00074</name>
</gene>
<dbReference type="Pfam" id="PF01609">
    <property type="entry name" value="DDE_Tnp_1"/>
    <property type="match status" value="1"/>
</dbReference>
<dbReference type="GO" id="GO:0006313">
    <property type="term" value="P:DNA transposition"/>
    <property type="evidence" value="ECO:0007669"/>
    <property type="project" value="InterPro"/>
</dbReference>
<sequence length="443" mass="50659">LTLDNLYSALSFLKQNKEPLFREVGKRLDKRFGKERATLVFYDVTNAYFETPLTDEEKKREQMDFPERLRAAAKAARLQGELGDECFNDEGEVLVELLPDAFLDAVANEKIQYLRMRGPSKEHRSDLPIVSIALAVDRKGFPLDVEIFAGNCAEMKSMEEAITSLQAKYDIKDSIVVADRGLNSVYNLKKLKEMGLGFCVAQRVTQFPKDLRDKMLDKSLYTPIYAKDPEKARIQMINDYEKTGADGATIKCKLVLTWDEDRYKRDEAILDAWERLIKRKAKNREKVNPKRSGWTSLAKFEGTQTESTIIGVDERAREKKSQFSGYAGLVFAAPDGMEESLDNVSPLELTAVYRQLTQIEDCFFIMKSFLGLRPMYVYNTDHIRGHVILCVLALILIRLLQERLSEFGEHLSIRDITESLNDACVNVSERGGEFYFQPCCRNV</sequence>
<comment type="caution">
    <text evidence="2">The sequence shown here is derived from an EMBL/GenBank/DDBJ whole genome shotgun (WGS) entry which is preliminary data.</text>
</comment>
<keyword evidence="3" id="KW-1185">Reference proteome</keyword>
<evidence type="ECO:0000313" key="2">
    <source>
        <dbReference type="EMBL" id="EHY32529.1"/>
    </source>
</evidence>
<organism evidence="2 3">
    <name type="scientific">Sutterella parvirubra YIT 11816</name>
    <dbReference type="NCBI Taxonomy" id="762967"/>
    <lineage>
        <taxon>Bacteria</taxon>
        <taxon>Pseudomonadati</taxon>
        <taxon>Pseudomonadota</taxon>
        <taxon>Betaproteobacteria</taxon>
        <taxon>Burkholderiales</taxon>
        <taxon>Sutterellaceae</taxon>
        <taxon>Sutterella</taxon>
    </lineage>
</organism>
<dbReference type="GO" id="GO:0003677">
    <property type="term" value="F:DNA binding"/>
    <property type="evidence" value="ECO:0007669"/>
    <property type="project" value="InterPro"/>
</dbReference>
<dbReference type="InterPro" id="IPR002559">
    <property type="entry name" value="Transposase_11"/>
</dbReference>
<feature type="non-terminal residue" evidence="2">
    <location>
        <position position="1"/>
    </location>
</feature>
<dbReference type="EMBL" id="AFBQ01000008">
    <property type="protein sequence ID" value="EHY32529.1"/>
    <property type="molecule type" value="Genomic_DNA"/>
</dbReference>
<feature type="non-terminal residue" evidence="2">
    <location>
        <position position="443"/>
    </location>
</feature>
<dbReference type="InterPro" id="IPR047654">
    <property type="entry name" value="IS1634_transpos"/>
</dbReference>
<dbReference type="SUPFAM" id="SSF53098">
    <property type="entry name" value="Ribonuclease H-like"/>
    <property type="match status" value="1"/>
</dbReference>
<evidence type="ECO:0000259" key="1">
    <source>
        <dbReference type="Pfam" id="PF01609"/>
    </source>
</evidence>
<dbReference type="RefSeq" id="WP_008540392.1">
    <property type="nucleotide sequence ID" value="NZ_JH604842.1"/>
</dbReference>
<dbReference type="STRING" id="762967.HMPREF9440_00074"/>
<reference evidence="2 3" key="1">
    <citation type="submission" date="2011-11" db="EMBL/GenBank/DDBJ databases">
        <authorList>
            <person name="Weinstock G."/>
            <person name="Sodergren E."/>
            <person name="Clifton S."/>
            <person name="Fulton L."/>
            <person name="Fulton B."/>
            <person name="Courtney L."/>
            <person name="Fronick C."/>
            <person name="Harrison M."/>
            <person name="Strong C."/>
            <person name="Farmer C."/>
            <person name="Delahaunty K."/>
            <person name="Markovic C."/>
            <person name="Hall O."/>
            <person name="Minx P."/>
            <person name="Tomlinson C."/>
            <person name="Mitreva M."/>
            <person name="Hou S."/>
            <person name="Chen J."/>
            <person name="Wollam A."/>
            <person name="Pepin K.H."/>
            <person name="Johnson M."/>
            <person name="Bhonagiri V."/>
            <person name="Zhang X."/>
            <person name="Suruliraj S."/>
            <person name="Warren W."/>
            <person name="Chinwalla A."/>
            <person name="Mardis E.R."/>
            <person name="Wilson R.K."/>
        </authorList>
    </citation>
    <scope>NUCLEOTIDE SEQUENCE [LARGE SCALE GENOMIC DNA]</scope>
    <source>
        <strain evidence="2 3">YIT 11816</strain>
    </source>
</reference>
<protein>
    <submittedName>
        <fullName evidence="2">Transposase, IS4 family</fullName>
    </submittedName>
</protein>
<dbReference type="Proteomes" id="UP000004956">
    <property type="component" value="Unassembled WGS sequence"/>
</dbReference>
<dbReference type="GO" id="GO:0004803">
    <property type="term" value="F:transposase activity"/>
    <property type="evidence" value="ECO:0007669"/>
    <property type="project" value="InterPro"/>
</dbReference>
<evidence type="ECO:0000313" key="3">
    <source>
        <dbReference type="Proteomes" id="UP000004956"/>
    </source>
</evidence>
<dbReference type="HOGENOM" id="CLU_022426_5_0_4"/>
<dbReference type="OrthoDB" id="8547152at2"/>
<dbReference type="AlphaFoldDB" id="H3KBH9"/>